<comment type="caution">
    <text evidence="5">The sequence shown here is derived from an EMBL/GenBank/DDBJ whole genome shotgun (WGS) entry which is preliminary data.</text>
</comment>
<dbReference type="OrthoDB" id="9812621at2"/>
<dbReference type="InterPro" id="IPR036505">
    <property type="entry name" value="Amidase/PGRP_sf"/>
</dbReference>
<organism evidence="5 6">
    <name type="scientific">Tepidibacillus decaturensis</name>
    <dbReference type="NCBI Taxonomy" id="1413211"/>
    <lineage>
        <taxon>Bacteria</taxon>
        <taxon>Bacillati</taxon>
        <taxon>Bacillota</taxon>
        <taxon>Bacilli</taxon>
        <taxon>Bacillales</taxon>
        <taxon>Bacillaceae</taxon>
        <taxon>Tepidibacillus</taxon>
    </lineage>
</organism>
<evidence type="ECO:0000256" key="2">
    <source>
        <dbReference type="ARBA" id="ARBA00030881"/>
    </source>
</evidence>
<name>A0A135L4S4_9BACI</name>
<dbReference type="InterPro" id="IPR002502">
    <property type="entry name" value="Amidase_domain"/>
</dbReference>
<evidence type="ECO:0000313" key="6">
    <source>
        <dbReference type="Proteomes" id="UP000070352"/>
    </source>
</evidence>
<evidence type="ECO:0000256" key="1">
    <source>
        <dbReference type="ARBA" id="ARBA00007553"/>
    </source>
</evidence>
<feature type="domain" description="Peptidoglycan recognition protein family" evidence="4">
    <location>
        <begin position="6"/>
        <end position="146"/>
    </location>
</feature>
<dbReference type="Gene3D" id="3.40.80.10">
    <property type="entry name" value="Peptidoglycan recognition protein-like"/>
    <property type="match status" value="1"/>
</dbReference>
<dbReference type="GO" id="GO:0008745">
    <property type="term" value="F:N-acetylmuramoyl-L-alanine amidase activity"/>
    <property type="evidence" value="ECO:0007669"/>
    <property type="project" value="InterPro"/>
</dbReference>
<dbReference type="AlphaFoldDB" id="A0A135L4S4"/>
<dbReference type="InterPro" id="IPR006619">
    <property type="entry name" value="PGRP_domain_met/bac"/>
</dbReference>
<dbReference type="PANTHER" id="PTHR11022">
    <property type="entry name" value="PEPTIDOGLYCAN RECOGNITION PROTEIN"/>
    <property type="match status" value="1"/>
</dbReference>
<dbReference type="GO" id="GO:0008270">
    <property type="term" value="F:zinc ion binding"/>
    <property type="evidence" value="ECO:0007669"/>
    <property type="project" value="InterPro"/>
</dbReference>
<evidence type="ECO:0000256" key="3">
    <source>
        <dbReference type="ARBA" id="ARBA00032390"/>
    </source>
</evidence>
<dbReference type="InterPro" id="IPR015510">
    <property type="entry name" value="PGRP"/>
</dbReference>
<dbReference type="SMART" id="SM00701">
    <property type="entry name" value="PGRP"/>
    <property type="match status" value="1"/>
</dbReference>
<dbReference type="GO" id="GO:0009253">
    <property type="term" value="P:peptidoglycan catabolic process"/>
    <property type="evidence" value="ECO:0007669"/>
    <property type="project" value="InterPro"/>
</dbReference>
<proteinExistence type="inferred from homology"/>
<dbReference type="SUPFAM" id="SSF55846">
    <property type="entry name" value="N-acetylmuramoyl-L-alanine amidase-like"/>
    <property type="match status" value="1"/>
</dbReference>
<dbReference type="STRING" id="1413211.U473_07860"/>
<accession>A0A135L4S4</accession>
<protein>
    <recommendedName>
        <fullName evidence="3">Autolysin</fullName>
    </recommendedName>
    <alternativeName>
        <fullName evidence="2">Cell wall hydrolase</fullName>
    </alternativeName>
</protein>
<dbReference type="PANTHER" id="PTHR11022:SF41">
    <property type="entry name" value="PEPTIDOGLYCAN-RECOGNITION PROTEIN LC-RELATED"/>
    <property type="match status" value="1"/>
</dbReference>
<dbReference type="Proteomes" id="UP000070352">
    <property type="component" value="Unassembled WGS sequence"/>
</dbReference>
<dbReference type="EMBL" id="LSKU01000001">
    <property type="protein sequence ID" value="KXG43930.1"/>
    <property type="molecule type" value="Genomic_DNA"/>
</dbReference>
<sequence length="208" mass="24221">MVNRYFKAYTLDEFDRFIRNFNFTRPINHIQIHHTWKPRKTDYQGEKTIEAIWRYHTETRGWSDIGEHFTISPDGLIWDGRDLNVIPAGISGHNIGGMMFEMIGNFDKGQEVLEGKQLDSILGAVNIMLDHLNLTTVDIVFHREYANKTCPGSGITKDWFIAQINKWKEEHWQVKGETPLPFKDLTPKHWAYPSIKRLYDIGIITGTS</sequence>
<keyword evidence="6" id="KW-1185">Reference proteome</keyword>
<gene>
    <name evidence="5" type="ORF">U473_07860</name>
</gene>
<comment type="similarity">
    <text evidence="1">Belongs to the N-acetylmuramoyl-L-alanine amidase 2 family.</text>
</comment>
<evidence type="ECO:0000313" key="5">
    <source>
        <dbReference type="EMBL" id="KXG43930.1"/>
    </source>
</evidence>
<dbReference type="RefSeq" id="WP_068725050.1">
    <property type="nucleotide sequence ID" value="NZ_LSKU01000001.1"/>
</dbReference>
<dbReference type="CDD" id="cd06583">
    <property type="entry name" value="PGRP"/>
    <property type="match status" value="1"/>
</dbReference>
<dbReference type="Pfam" id="PF01510">
    <property type="entry name" value="Amidase_2"/>
    <property type="match status" value="1"/>
</dbReference>
<evidence type="ECO:0000259" key="4">
    <source>
        <dbReference type="SMART" id="SM00701"/>
    </source>
</evidence>
<reference evidence="5 6" key="1">
    <citation type="submission" date="2016-02" db="EMBL/GenBank/DDBJ databases">
        <title>Draft Genome for Tepidibacillus decaturensis nov. sp. Strain Z9, an Anaerobic, Moderately Thermophilic and Heterotrophic Bacterium from Deep Subsurface of the Illinois Basin, USA.</title>
        <authorList>
            <person name="Dong Y."/>
            <person name="Chang J.Y."/>
            <person name="Sanford R."/>
            <person name="Fouke B.W."/>
        </authorList>
    </citation>
    <scope>NUCLEOTIDE SEQUENCE [LARGE SCALE GENOMIC DNA]</scope>
    <source>
        <strain evidence="5 6">Z9</strain>
    </source>
</reference>